<keyword evidence="7" id="KW-0449">Lipoprotein</keyword>
<evidence type="ECO:0000313" key="8">
    <source>
        <dbReference type="Proteomes" id="UP001064632"/>
    </source>
</evidence>
<reference evidence="7" key="1">
    <citation type="submission" date="2022-09" db="EMBL/GenBank/DDBJ databases">
        <title>Tahibacter sp. nov., isolated from a fresh water.</title>
        <authorList>
            <person name="Baek J.H."/>
            <person name="Lee J.K."/>
            <person name="Kim J.M."/>
            <person name="Jeon C.O."/>
        </authorList>
    </citation>
    <scope>NUCLEOTIDE SEQUENCE</scope>
    <source>
        <strain evidence="7">W38</strain>
    </source>
</reference>
<protein>
    <submittedName>
        <fullName evidence="7">Outer membrane lipoprotein-sorting protein</fullName>
    </submittedName>
</protein>
<evidence type="ECO:0000256" key="3">
    <source>
        <dbReference type="ARBA" id="ARBA00022729"/>
    </source>
</evidence>
<feature type="domain" description="Uncharacterized protein TP-0789" evidence="6">
    <location>
        <begin position="70"/>
        <end position="259"/>
    </location>
</feature>
<proteinExistence type="predicted"/>
<dbReference type="InterPro" id="IPR033399">
    <property type="entry name" value="TP_0789-like"/>
</dbReference>
<dbReference type="Pfam" id="PF17131">
    <property type="entry name" value="LolA_like"/>
    <property type="match status" value="1"/>
</dbReference>
<name>A0ABY6BJ35_9GAMM</name>
<gene>
    <name evidence="7" type="ORF">N4264_05520</name>
</gene>
<keyword evidence="8" id="KW-1185">Reference proteome</keyword>
<dbReference type="Gene3D" id="2.50.20.10">
    <property type="entry name" value="Lipoprotein localisation LolA/LolB/LppX"/>
    <property type="match status" value="1"/>
</dbReference>
<dbReference type="RefSeq" id="WP_261696068.1">
    <property type="nucleotide sequence ID" value="NZ_CP104694.1"/>
</dbReference>
<dbReference type="InterPro" id="IPR029046">
    <property type="entry name" value="LolA/LolB/LppX"/>
</dbReference>
<evidence type="ECO:0000313" key="7">
    <source>
        <dbReference type="EMBL" id="UXI69110.1"/>
    </source>
</evidence>
<sequence>MTSRLCTLLLGACLAGTAGATTPDATTLMAEVRQRNDGQDVYSDLDLVLIDEKGGTRTRKLRYFQKDFGGDEKLLLYFTDPNDVKGVGFQTFTYDEKVGKIDDQWIYLPAFRQVRRIAATDKRGSFMGSEFAYIDLEKVRVTDYTQKITGEESILGRACWVVERTPSSDEVVARTGYYRTVVWVDKESDVVLKQSYYDAKGVEFKVMTVARLEKVQDIWTVMQSDMHDRVSDKKSSLVFSNVRYNVGLADKLFAQSILKTGVSDADVPQAR</sequence>
<evidence type="ECO:0000259" key="6">
    <source>
        <dbReference type="Pfam" id="PF17131"/>
    </source>
</evidence>
<evidence type="ECO:0000256" key="4">
    <source>
        <dbReference type="ARBA" id="ARBA00022927"/>
    </source>
</evidence>
<accession>A0ABY6BJ35</accession>
<dbReference type="Proteomes" id="UP001064632">
    <property type="component" value="Chromosome"/>
</dbReference>
<keyword evidence="2" id="KW-0813">Transport</keyword>
<feature type="signal peptide" evidence="5">
    <location>
        <begin position="1"/>
        <end position="20"/>
    </location>
</feature>
<dbReference type="EMBL" id="CP104694">
    <property type="protein sequence ID" value="UXI69110.1"/>
    <property type="molecule type" value="Genomic_DNA"/>
</dbReference>
<feature type="chain" id="PRO_5046172332" evidence="5">
    <location>
        <begin position="21"/>
        <end position="271"/>
    </location>
</feature>
<comment type="subunit">
    <text evidence="1">Monomer.</text>
</comment>
<evidence type="ECO:0000256" key="5">
    <source>
        <dbReference type="SAM" id="SignalP"/>
    </source>
</evidence>
<organism evidence="7 8">
    <name type="scientific">Tahibacter amnicola</name>
    <dbReference type="NCBI Taxonomy" id="2976241"/>
    <lineage>
        <taxon>Bacteria</taxon>
        <taxon>Pseudomonadati</taxon>
        <taxon>Pseudomonadota</taxon>
        <taxon>Gammaproteobacteria</taxon>
        <taxon>Lysobacterales</taxon>
        <taxon>Rhodanobacteraceae</taxon>
        <taxon>Tahibacter</taxon>
    </lineage>
</organism>
<dbReference type="CDD" id="cd16329">
    <property type="entry name" value="LolA_like"/>
    <property type="match status" value="1"/>
</dbReference>
<keyword evidence="3 5" id="KW-0732">Signal</keyword>
<evidence type="ECO:0000256" key="1">
    <source>
        <dbReference type="ARBA" id="ARBA00011245"/>
    </source>
</evidence>
<evidence type="ECO:0000256" key="2">
    <source>
        <dbReference type="ARBA" id="ARBA00022448"/>
    </source>
</evidence>
<keyword evidence="4" id="KW-0653">Protein transport</keyword>
<dbReference type="SUPFAM" id="SSF89392">
    <property type="entry name" value="Prokaryotic lipoproteins and lipoprotein localization factors"/>
    <property type="match status" value="1"/>
</dbReference>